<dbReference type="OrthoDB" id="5793281at2759"/>
<evidence type="ECO:0000313" key="2">
    <source>
        <dbReference type="EMBL" id="OAX80027.1"/>
    </source>
</evidence>
<dbReference type="STRING" id="1658172.A0A1B7NTU4"/>
<feature type="compositionally biased region" description="Basic residues" evidence="1">
    <location>
        <begin position="123"/>
        <end position="132"/>
    </location>
</feature>
<dbReference type="AlphaFoldDB" id="A0A1B7NTU4"/>
<gene>
    <name evidence="2" type="ORF">ACJ72_05646</name>
</gene>
<feature type="region of interest" description="Disordered" evidence="1">
    <location>
        <begin position="112"/>
        <end position="133"/>
    </location>
</feature>
<protein>
    <submittedName>
        <fullName evidence="2">Uncharacterized protein</fullName>
    </submittedName>
</protein>
<reference evidence="2 3" key="1">
    <citation type="submission" date="2015-07" db="EMBL/GenBank/DDBJ databases">
        <title>Emmonsia species relationships and genome sequence.</title>
        <authorList>
            <person name="Cuomo C.A."/>
            <person name="Schwartz I.S."/>
            <person name="Kenyon C."/>
            <person name="de Hoog G.S."/>
            <person name="Govender N.P."/>
            <person name="Botha A."/>
            <person name="Moreno L."/>
            <person name="de Vries M."/>
            <person name="Munoz J.F."/>
            <person name="Stielow J.B."/>
        </authorList>
    </citation>
    <scope>NUCLEOTIDE SEQUENCE [LARGE SCALE GENOMIC DNA]</scope>
    <source>
        <strain evidence="2 3">CBS 136260</strain>
    </source>
</reference>
<evidence type="ECO:0000313" key="3">
    <source>
        <dbReference type="Proteomes" id="UP000091918"/>
    </source>
</evidence>
<organism evidence="2 3">
    <name type="scientific">Emergomyces africanus</name>
    <dbReference type="NCBI Taxonomy" id="1955775"/>
    <lineage>
        <taxon>Eukaryota</taxon>
        <taxon>Fungi</taxon>
        <taxon>Dikarya</taxon>
        <taxon>Ascomycota</taxon>
        <taxon>Pezizomycotina</taxon>
        <taxon>Eurotiomycetes</taxon>
        <taxon>Eurotiomycetidae</taxon>
        <taxon>Onygenales</taxon>
        <taxon>Ajellomycetaceae</taxon>
        <taxon>Emergomyces</taxon>
    </lineage>
</organism>
<evidence type="ECO:0000256" key="1">
    <source>
        <dbReference type="SAM" id="MobiDB-lite"/>
    </source>
</evidence>
<dbReference type="EMBL" id="LGUA01000817">
    <property type="protein sequence ID" value="OAX80027.1"/>
    <property type="molecule type" value="Genomic_DNA"/>
</dbReference>
<keyword evidence="3" id="KW-1185">Reference proteome</keyword>
<accession>A0A1B7NTU4</accession>
<sequence length="179" mass="19761">MSHRHVGASVSAYLTQDTSLNKTNEAPSKGVTWLEKPGRHHKIRAKVSATDIATLLATFVIEPDRIEKEGPAALVYVNEDYSYFGDLETMCLGFTMVRQPAKSGTRSEAPLFPPSLIALNPTTHHKQQRQGKRPTLTDVYCGDLLRLTFIANVIRHDSDNISCDGSSLIADTLNPRTAR</sequence>
<proteinExistence type="predicted"/>
<comment type="caution">
    <text evidence="2">The sequence shown here is derived from an EMBL/GenBank/DDBJ whole genome shotgun (WGS) entry which is preliminary data.</text>
</comment>
<dbReference type="Proteomes" id="UP000091918">
    <property type="component" value="Unassembled WGS sequence"/>
</dbReference>
<name>A0A1B7NTU4_9EURO</name>